<protein>
    <submittedName>
        <fullName evidence="1">Uncharacterized protein</fullName>
    </submittedName>
</protein>
<name>A0ABR8PVC3_9CLOT</name>
<dbReference type="RefSeq" id="WP_191768998.1">
    <property type="nucleotide sequence ID" value="NZ_JACSRA010000018.1"/>
</dbReference>
<comment type="caution">
    <text evidence="1">The sequence shown here is derived from an EMBL/GenBank/DDBJ whole genome shotgun (WGS) entry which is preliminary data.</text>
</comment>
<gene>
    <name evidence="1" type="ORF">H9661_12005</name>
</gene>
<proteinExistence type="predicted"/>
<dbReference type="Proteomes" id="UP000627781">
    <property type="component" value="Unassembled WGS sequence"/>
</dbReference>
<evidence type="ECO:0000313" key="1">
    <source>
        <dbReference type="EMBL" id="MBD7912083.1"/>
    </source>
</evidence>
<organism evidence="1 2">
    <name type="scientific">Clostridium cibarium</name>
    <dbReference type="NCBI Taxonomy" id="2762247"/>
    <lineage>
        <taxon>Bacteria</taxon>
        <taxon>Bacillati</taxon>
        <taxon>Bacillota</taxon>
        <taxon>Clostridia</taxon>
        <taxon>Eubacteriales</taxon>
        <taxon>Clostridiaceae</taxon>
        <taxon>Clostridium</taxon>
    </lineage>
</organism>
<accession>A0ABR8PVC3</accession>
<dbReference type="EMBL" id="JACSRA010000018">
    <property type="protein sequence ID" value="MBD7912083.1"/>
    <property type="molecule type" value="Genomic_DNA"/>
</dbReference>
<evidence type="ECO:0000313" key="2">
    <source>
        <dbReference type="Proteomes" id="UP000627781"/>
    </source>
</evidence>
<reference evidence="1 2" key="1">
    <citation type="submission" date="2020-08" db="EMBL/GenBank/DDBJ databases">
        <title>A Genomic Blueprint of the Chicken Gut Microbiome.</title>
        <authorList>
            <person name="Gilroy R."/>
            <person name="Ravi A."/>
            <person name="Getino M."/>
            <person name="Pursley I."/>
            <person name="Horton D.L."/>
            <person name="Alikhan N.-F."/>
            <person name="Baker D."/>
            <person name="Gharbi K."/>
            <person name="Hall N."/>
            <person name="Watson M."/>
            <person name="Adriaenssens E.M."/>
            <person name="Foster-Nyarko E."/>
            <person name="Jarju S."/>
            <person name="Secka A."/>
            <person name="Antonio M."/>
            <person name="Oren A."/>
            <person name="Chaudhuri R."/>
            <person name="La Ragione R.M."/>
            <person name="Hildebrand F."/>
            <person name="Pallen M.J."/>
        </authorList>
    </citation>
    <scope>NUCLEOTIDE SEQUENCE [LARGE SCALE GENOMIC DNA]</scope>
    <source>
        <strain evidence="1 2">Sa3CVN1</strain>
    </source>
</reference>
<keyword evidence="2" id="KW-1185">Reference proteome</keyword>
<sequence>MARKKEFVMSKDDLAYEEPIDDCFSDGIAKPKGECIATFSFSKDANETSISEEEPTIQFKNYDNRKTPVVNGAAPPIDGEFLNVKRTYMLRASTVRKLNELKSIHPDLNTYVSSIVDIAISKYYDSVINKNNN</sequence>